<organism evidence="2 3">
    <name type="scientific">Artemisia annua</name>
    <name type="common">Sweet wormwood</name>
    <dbReference type="NCBI Taxonomy" id="35608"/>
    <lineage>
        <taxon>Eukaryota</taxon>
        <taxon>Viridiplantae</taxon>
        <taxon>Streptophyta</taxon>
        <taxon>Embryophyta</taxon>
        <taxon>Tracheophyta</taxon>
        <taxon>Spermatophyta</taxon>
        <taxon>Magnoliopsida</taxon>
        <taxon>eudicotyledons</taxon>
        <taxon>Gunneridae</taxon>
        <taxon>Pentapetalae</taxon>
        <taxon>asterids</taxon>
        <taxon>campanulids</taxon>
        <taxon>Asterales</taxon>
        <taxon>Asteraceae</taxon>
        <taxon>Asteroideae</taxon>
        <taxon>Anthemideae</taxon>
        <taxon>Artemisiinae</taxon>
        <taxon>Artemisia</taxon>
    </lineage>
</organism>
<evidence type="ECO:0000256" key="1">
    <source>
        <dbReference type="SAM" id="MobiDB-lite"/>
    </source>
</evidence>
<feature type="region of interest" description="Disordered" evidence="1">
    <location>
        <begin position="1"/>
        <end position="23"/>
    </location>
</feature>
<sequence length="186" mass="21357">MAEIEFVEESTKPMAAESGEDGSNLEEFKVASGVEEEALTTLIMMVEDLGQTLLNNLSEVTMEVETEGNSHAHGFLNEPDVGQIHALKENMFSGSSWDNYQVVRQSHNMFKLVMELKCTYNIFHGQSWRHLWGHAKHGLRTWLEQNSRFKPILQFHCDQQAMKLQVRIWDPGITRCFVFMFDGDVC</sequence>
<dbReference type="AlphaFoldDB" id="A0A2U1LQ81"/>
<proteinExistence type="predicted"/>
<reference evidence="2 3" key="1">
    <citation type="journal article" date="2018" name="Mol. Plant">
        <title>The genome of Artemisia annua provides insight into the evolution of Asteraceae family and artemisinin biosynthesis.</title>
        <authorList>
            <person name="Shen Q."/>
            <person name="Zhang L."/>
            <person name="Liao Z."/>
            <person name="Wang S."/>
            <person name="Yan T."/>
            <person name="Shi P."/>
            <person name="Liu M."/>
            <person name="Fu X."/>
            <person name="Pan Q."/>
            <person name="Wang Y."/>
            <person name="Lv Z."/>
            <person name="Lu X."/>
            <person name="Zhang F."/>
            <person name="Jiang W."/>
            <person name="Ma Y."/>
            <person name="Chen M."/>
            <person name="Hao X."/>
            <person name="Li L."/>
            <person name="Tang Y."/>
            <person name="Lv G."/>
            <person name="Zhou Y."/>
            <person name="Sun X."/>
            <person name="Brodelius P.E."/>
            <person name="Rose J.K.C."/>
            <person name="Tang K."/>
        </authorList>
    </citation>
    <scope>NUCLEOTIDE SEQUENCE [LARGE SCALE GENOMIC DNA]</scope>
    <source>
        <strain evidence="3">cv. Huhao1</strain>
        <tissue evidence="2">Leaf</tissue>
    </source>
</reference>
<protein>
    <submittedName>
        <fullName evidence="2">Uncharacterized protein</fullName>
    </submittedName>
</protein>
<comment type="caution">
    <text evidence="2">The sequence shown here is derived from an EMBL/GenBank/DDBJ whole genome shotgun (WGS) entry which is preliminary data.</text>
</comment>
<evidence type="ECO:0000313" key="3">
    <source>
        <dbReference type="Proteomes" id="UP000245207"/>
    </source>
</evidence>
<evidence type="ECO:0000313" key="2">
    <source>
        <dbReference type="EMBL" id="PWA51152.1"/>
    </source>
</evidence>
<keyword evidence="3" id="KW-1185">Reference proteome</keyword>
<name>A0A2U1LQ81_ARTAN</name>
<dbReference type="Proteomes" id="UP000245207">
    <property type="component" value="Unassembled WGS sequence"/>
</dbReference>
<accession>A0A2U1LQ81</accession>
<gene>
    <name evidence="2" type="ORF">CTI12_AA463680</name>
</gene>
<dbReference type="EMBL" id="PKPP01008266">
    <property type="protein sequence ID" value="PWA51152.1"/>
    <property type="molecule type" value="Genomic_DNA"/>
</dbReference>